<dbReference type="OrthoDB" id="529367at2759"/>
<evidence type="ECO:0000256" key="5">
    <source>
        <dbReference type="ARBA" id="ARBA00023136"/>
    </source>
</evidence>
<dbReference type="GO" id="GO:0046872">
    <property type="term" value="F:metal ion binding"/>
    <property type="evidence" value="ECO:0007669"/>
    <property type="project" value="UniProtKB-KW"/>
</dbReference>
<organism evidence="9 10">
    <name type="scientific">Rhynchosporium agropyri</name>
    <dbReference type="NCBI Taxonomy" id="914238"/>
    <lineage>
        <taxon>Eukaryota</taxon>
        <taxon>Fungi</taxon>
        <taxon>Dikarya</taxon>
        <taxon>Ascomycota</taxon>
        <taxon>Pezizomycotina</taxon>
        <taxon>Leotiomycetes</taxon>
        <taxon>Helotiales</taxon>
        <taxon>Ploettnerulaceae</taxon>
        <taxon>Rhynchosporium</taxon>
    </lineage>
</organism>
<keyword evidence="6" id="KW-0479">Metal-binding</keyword>
<keyword evidence="5 8" id="KW-0472">Membrane</keyword>
<feature type="region of interest" description="Disordered" evidence="7">
    <location>
        <begin position="1"/>
        <end position="23"/>
    </location>
</feature>
<feature type="transmembrane region" description="Helical" evidence="8">
    <location>
        <begin position="245"/>
        <end position="264"/>
    </location>
</feature>
<comment type="similarity">
    <text evidence="2">Belongs to the ADIPOR family.</text>
</comment>
<feature type="transmembrane region" description="Helical" evidence="8">
    <location>
        <begin position="148"/>
        <end position="168"/>
    </location>
</feature>
<evidence type="ECO:0000256" key="1">
    <source>
        <dbReference type="ARBA" id="ARBA00004141"/>
    </source>
</evidence>
<dbReference type="InterPro" id="IPR004254">
    <property type="entry name" value="AdipoR/HlyIII-related"/>
</dbReference>
<protein>
    <submittedName>
        <fullName evidence="9">Related to membrane proteins, contain hemolysin III domain</fullName>
    </submittedName>
</protein>
<dbReference type="PANTHER" id="PTHR20855">
    <property type="entry name" value="ADIPOR/PROGESTIN RECEPTOR-RELATED"/>
    <property type="match status" value="1"/>
</dbReference>
<feature type="binding site" evidence="6">
    <location>
        <position position="286"/>
    </location>
    <ligand>
        <name>Zn(2+)</name>
        <dbReference type="ChEBI" id="CHEBI:29105"/>
    </ligand>
</feature>
<dbReference type="Proteomes" id="UP000178912">
    <property type="component" value="Unassembled WGS sequence"/>
</dbReference>
<dbReference type="GO" id="GO:0006882">
    <property type="term" value="P:intracellular zinc ion homeostasis"/>
    <property type="evidence" value="ECO:0007669"/>
    <property type="project" value="TreeGrafter"/>
</dbReference>
<feature type="binding site" evidence="6">
    <location>
        <position position="134"/>
    </location>
    <ligand>
        <name>Zn(2+)</name>
        <dbReference type="ChEBI" id="CHEBI:29105"/>
    </ligand>
</feature>
<dbReference type="AlphaFoldDB" id="A0A1E1K7X6"/>
<evidence type="ECO:0000256" key="4">
    <source>
        <dbReference type="ARBA" id="ARBA00022989"/>
    </source>
</evidence>
<dbReference type="EMBL" id="FJUX01000017">
    <property type="protein sequence ID" value="CZS94185.1"/>
    <property type="molecule type" value="Genomic_DNA"/>
</dbReference>
<feature type="transmembrane region" description="Helical" evidence="8">
    <location>
        <begin position="180"/>
        <end position="199"/>
    </location>
</feature>
<dbReference type="Pfam" id="PF03006">
    <property type="entry name" value="HlyIII"/>
    <property type="match status" value="1"/>
</dbReference>
<feature type="transmembrane region" description="Helical" evidence="8">
    <location>
        <begin position="114"/>
        <end position="136"/>
    </location>
</feature>
<keyword evidence="4 8" id="KW-1133">Transmembrane helix</keyword>
<evidence type="ECO:0000313" key="9">
    <source>
        <dbReference type="EMBL" id="CZS94185.1"/>
    </source>
</evidence>
<feature type="transmembrane region" description="Helical" evidence="8">
    <location>
        <begin position="80"/>
        <end position="98"/>
    </location>
</feature>
<gene>
    <name evidence="9" type="ORF">RAG0_04241</name>
</gene>
<feature type="binding site" evidence="6">
    <location>
        <position position="282"/>
    </location>
    <ligand>
        <name>Zn(2+)</name>
        <dbReference type="ChEBI" id="CHEBI:29105"/>
    </ligand>
</feature>
<accession>A0A1E1K7X6</accession>
<evidence type="ECO:0000256" key="7">
    <source>
        <dbReference type="SAM" id="MobiDB-lite"/>
    </source>
</evidence>
<dbReference type="GO" id="GO:0016020">
    <property type="term" value="C:membrane"/>
    <property type="evidence" value="ECO:0007669"/>
    <property type="project" value="UniProtKB-SubCell"/>
</dbReference>
<keyword evidence="3 8" id="KW-0812">Transmembrane</keyword>
<keyword evidence="10" id="KW-1185">Reference proteome</keyword>
<sequence>MRERNSLAVRSERAERSSTAAEDDAPLLQKAKSKALLLFDELPEWAKDNENIWTGWRPETNSYWECIKSMGYIHNEAGNIYTHLMAAVWMIVLGTWWSRYAKEHYPLMSADDSIVFFLFFLGGIICYLLSTTYHVLSNHSQFTHLFCLKLDFLGILIVTAGCFAPGLWYTYPCASASTKFTWIGVDLIAQFVAALLALFSKTFRAPKMQALRGLVFSVMASSAFFPIIIKIFQVGWTRANAEYGASLYSWTIFVYLCSVTIYALRVTESWKPGHFDIWGHSHQLFHVGMAIGLTVHFSAFFTAVDQFYTVKQGQCPD</sequence>
<evidence type="ECO:0000256" key="3">
    <source>
        <dbReference type="ARBA" id="ARBA00022692"/>
    </source>
</evidence>
<dbReference type="PANTHER" id="PTHR20855:SF52">
    <property type="entry name" value="ADIPONECTIN RECEPTOR PROTEIN"/>
    <property type="match status" value="1"/>
</dbReference>
<evidence type="ECO:0000256" key="6">
    <source>
        <dbReference type="PIRSR" id="PIRSR604254-1"/>
    </source>
</evidence>
<evidence type="ECO:0000256" key="8">
    <source>
        <dbReference type="SAM" id="Phobius"/>
    </source>
</evidence>
<feature type="compositionally biased region" description="Basic and acidic residues" evidence="7">
    <location>
        <begin position="1"/>
        <end position="16"/>
    </location>
</feature>
<feature type="transmembrane region" description="Helical" evidence="8">
    <location>
        <begin position="211"/>
        <end position="233"/>
    </location>
</feature>
<reference evidence="10" key="1">
    <citation type="submission" date="2016-03" db="EMBL/GenBank/DDBJ databases">
        <authorList>
            <person name="Guldener U."/>
        </authorList>
    </citation>
    <scope>NUCLEOTIDE SEQUENCE [LARGE SCALE GENOMIC DNA]</scope>
    <source>
        <strain evidence="10">04CH-RAC-A.6.1</strain>
    </source>
</reference>
<evidence type="ECO:0000313" key="10">
    <source>
        <dbReference type="Proteomes" id="UP000178912"/>
    </source>
</evidence>
<feature type="transmembrane region" description="Helical" evidence="8">
    <location>
        <begin position="284"/>
        <end position="304"/>
    </location>
</feature>
<evidence type="ECO:0000256" key="2">
    <source>
        <dbReference type="ARBA" id="ARBA00007018"/>
    </source>
</evidence>
<comment type="subcellular location">
    <subcellularLocation>
        <location evidence="1">Membrane</location>
        <topology evidence="1">Multi-pass membrane protein</topology>
    </subcellularLocation>
</comment>
<proteinExistence type="inferred from homology"/>
<dbReference type="GO" id="GO:0038023">
    <property type="term" value="F:signaling receptor activity"/>
    <property type="evidence" value="ECO:0007669"/>
    <property type="project" value="TreeGrafter"/>
</dbReference>
<keyword evidence="6" id="KW-0862">Zinc</keyword>
<name>A0A1E1K7X6_9HELO</name>